<feature type="coiled-coil region" evidence="1">
    <location>
        <begin position="111"/>
        <end position="145"/>
    </location>
</feature>
<dbReference type="EMBL" id="JBBMER010000004">
    <property type="protein sequence ID" value="MEQ2379540.1"/>
    <property type="molecule type" value="Genomic_DNA"/>
</dbReference>
<evidence type="ECO:0000256" key="1">
    <source>
        <dbReference type="SAM" id="Coils"/>
    </source>
</evidence>
<dbReference type="InterPro" id="IPR014054">
    <property type="entry name" value="Phage_regulatory_Rha"/>
</dbReference>
<evidence type="ECO:0000313" key="3">
    <source>
        <dbReference type="EMBL" id="MEQ2379540.1"/>
    </source>
</evidence>
<evidence type="ECO:0000313" key="4">
    <source>
        <dbReference type="Proteomes" id="UP001442364"/>
    </source>
</evidence>
<name>A0ABV1BWW4_9FIRM</name>
<gene>
    <name evidence="3" type="ORF">WMO14_06570</name>
</gene>
<proteinExistence type="predicted"/>
<organism evidence="3 4">
    <name type="scientific">[Lactobacillus] rogosae</name>
    <dbReference type="NCBI Taxonomy" id="706562"/>
    <lineage>
        <taxon>Bacteria</taxon>
        <taxon>Bacillati</taxon>
        <taxon>Bacillota</taxon>
        <taxon>Clostridia</taxon>
        <taxon>Lachnospirales</taxon>
        <taxon>Lachnospiraceae</taxon>
        <taxon>Lachnospira</taxon>
    </lineage>
</organism>
<sequence length="234" mass="27258">MNKIEQTITSIEVAEMVGKEHSKLLRDIRNYVEQFNQSKIGFVDFFTESTYKDNKGEIRPCYNVTKKGCEFIAHKLTGTKGTEFTARYINRFHDMEEHINNSKPRTALEQLQLQSRAILEVNDKIDEVKQELEDFKQDMPLMNIECDRITTAVRKVGTRALGGKDSNAYHDKSLSGKVYTDIYRELKRQFQVTSYKSIKRRQCDIAISIIEEYQLPVVLKEQIQNTNAQMNMEV</sequence>
<evidence type="ECO:0000259" key="2">
    <source>
        <dbReference type="Pfam" id="PF10552"/>
    </source>
</evidence>
<dbReference type="Pfam" id="PF10552">
    <property type="entry name" value="ORF6C"/>
    <property type="match status" value="1"/>
</dbReference>
<dbReference type="Pfam" id="PF09669">
    <property type="entry name" value="Phage_pRha"/>
    <property type="match status" value="1"/>
</dbReference>
<dbReference type="RefSeq" id="WP_349153519.1">
    <property type="nucleotide sequence ID" value="NZ_JBBMER010000004.1"/>
</dbReference>
<keyword evidence="4" id="KW-1185">Reference proteome</keyword>
<protein>
    <submittedName>
        <fullName evidence="3">ORF6C domain-containing protein</fullName>
    </submittedName>
</protein>
<dbReference type="NCBIfam" id="TIGR02681">
    <property type="entry name" value="phage_pRha"/>
    <property type="match status" value="1"/>
</dbReference>
<comment type="caution">
    <text evidence="3">The sequence shown here is derived from an EMBL/GenBank/DDBJ whole genome shotgun (WGS) entry which is preliminary data.</text>
</comment>
<keyword evidence="1" id="KW-0175">Coiled coil</keyword>
<dbReference type="Proteomes" id="UP001442364">
    <property type="component" value="Unassembled WGS sequence"/>
</dbReference>
<dbReference type="InterPro" id="IPR018878">
    <property type="entry name" value="ORF6C_dom"/>
</dbReference>
<reference evidence="3 4" key="1">
    <citation type="submission" date="2024-03" db="EMBL/GenBank/DDBJ databases">
        <title>Human intestinal bacterial collection.</title>
        <authorList>
            <person name="Pauvert C."/>
            <person name="Hitch T.C.A."/>
            <person name="Clavel T."/>
        </authorList>
    </citation>
    <scope>NUCLEOTIDE SEQUENCE [LARGE SCALE GENOMIC DNA]</scope>
    <source>
        <strain evidence="3 4">CLA-AA-H255</strain>
    </source>
</reference>
<feature type="domain" description="ORF6C" evidence="2">
    <location>
        <begin position="110"/>
        <end position="223"/>
    </location>
</feature>
<accession>A0ABV1BWW4</accession>